<evidence type="ECO:0000256" key="8">
    <source>
        <dbReference type="RuleBase" id="RU364072"/>
    </source>
</evidence>
<dbReference type="PATRIC" id="fig|1133569.4.peg.653"/>
<evidence type="ECO:0000256" key="5">
    <source>
        <dbReference type="ARBA" id="ARBA00023098"/>
    </source>
</evidence>
<evidence type="ECO:0000256" key="2">
    <source>
        <dbReference type="ARBA" id="ARBA00017562"/>
    </source>
</evidence>
<dbReference type="eggNOG" id="COG0511">
    <property type="taxonomic scope" value="Bacteria"/>
</dbReference>
<keyword evidence="7 8" id="KW-0092">Biotin</keyword>
<sequence length="151" mass="16754">MNLKEIQRLISDFNQSPCRELEIKTKDFQLHLSKNELSTKLLKQLQLSASPAGSAMADKLPAKKTPAADKPARAFVKAPLVGSVYLQPAPTKPAYVKVGQLVHPGDVVCVIEAMKVMTEIKSDREGKIKQVLVKNEELVEYGQPLFEIEEL</sequence>
<dbReference type="PANTHER" id="PTHR45266:SF3">
    <property type="entry name" value="OXALOACETATE DECARBOXYLASE ALPHA CHAIN"/>
    <property type="match status" value="1"/>
</dbReference>
<dbReference type="RefSeq" id="WP_010579493.1">
    <property type="nucleotide sequence ID" value="NZ_AHYZ01000012.1"/>
</dbReference>
<dbReference type="UniPathway" id="UPA00094"/>
<dbReference type="Proteomes" id="UP000051576">
    <property type="component" value="Unassembled WGS sequence"/>
</dbReference>
<dbReference type="InterPro" id="IPR050709">
    <property type="entry name" value="Biotin_Carboxyl_Carrier/Decarb"/>
</dbReference>
<dbReference type="NCBIfam" id="TIGR00531">
    <property type="entry name" value="BCCP"/>
    <property type="match status" value="1"/>
</dbReference>
<dbReference type="AlphaFoldDB" id="A0A0R2CC02"/>
<evidence type="ECO:0000256" key="7">
    <source>
        <dbReference type="ARBA" id="ARBA00023267"/>
    </source>
</evidence>
<dbReference type="PROSITE" id="PS50968">
    <property type="entry name" value="BIOTINYL_LIPOYL"/>
    <property type="match status" value="1"/>
</dbReference>
<dbReference type="InterPro" id="IPR001249">
    <property type="entry name" value="AcCoA_biotinCC"/>
</dbReference>
<keyword evidence="12" id="KW-1185">Reference proteome</keyword>
<feature type="domain" description="HTH merR-type" evidence="9">
    <location>
        <begin position="1"/>
        <end position="12"/>
    </location>
</feature>
<dbReference type="GO" id="GO:0006633">
    <property type="term" value="P:fatty acid biosynthetic process"/>
    <property type="evidence" value="ECO:0007669"/>
    <property type="project" value="UniProtKB-UniPathway"/>
</dbReference>
<dbReference type="Pfam" id="PF00364">
    <property type="entry name" value="Biotin_lipoyl"/>
    <property type="match status" value="1"/>
</dbReference>
<protein>
    <recommendedName>
        <fullName evidence="2 8">Biotin carboxyl carrier protein of acetyl-CoA carboxylase</fullName>
    </recommendedName>
</protein>
<evidence type="ECO:0000313" key="11">
    <source>
        <dbReference type="EMBL" id="KRM88890.1"/>
    </source>
</evidence>
<dbReference type="PROSITE" id="PS50937">
    <property type="entry name" value="HTH_MERR_2"/>
    <property type="match status" value="1"/>
</dbReference>
<dbReference type="Gene3D" id="2.40.50.100">
    <property type="match status" value="1"/>
</dbReference>
<evidence type="ECO:0000256" key="1">
    <source>
        <dbReference type="ARBA" id="ARBA00005194"/>
    </source>
</evidence>
<dbReference type="CDD" id="cd06850">
    <property type="entry name" value="biotinyl_domain"/>
    <property type="match status" value="1"/>
</dbReference>
<comment type="caution">
    <text evidence="11">The sequence shown here is derived from an EMBL/GenBank/DDBJ whole genome shotgun (WGS) entry which is preliminary data.</text>
</comment>
<evidence type="ECO:0000256" key="3">
    <source>
        <dbReference type="ARBA" id="ARBA00022516"/>
    </source>
</evidence>
<dbReference type="PANTHER" id="PTHR45266">
    <property type="entry name" value="OXALOACETATE DECARBOXYLASE ALPHA CHAIN"/>
    <property type="match status" value="1"/>
</dbReference>
<dbReference type="EMBL" id="AYYX01000018">
    <property type="protein sequence ID" value="KRM88890.1"/>
    <property type="molecule type" value="Genomic_DNA"/>
</dbReference>
<accession>A0A0R2CC02</accession>
<dbReference type="OrthoDB" id="9811735at2"/>
<organism evidence="11 12">
    <name type="scientific">Liquorilactobacillus vini DSM 20605</name>
    <dbReference type="NCBI Taxonomy" id="1133569"/>
    <lineage>
        <taxon>Bacteria</taxon>
        <taxon>Bacillati</taxon>
        <taxon>Bacillota</taxon>
        <taxon>Bacilli</taxon>
        <taxon>Lactobacillales</taxon>
        <taxon>Lactobacillaceae</taxon>
        <taxon>Liquorilactobacillus</taxon>
    </lineage>
</organism>
<dbReference type="FunFam" id="2.40.50.100:FF:000003">
    <property type="entry name" value="Acetyl-CoA carboxylase biotin carboxyl carrier protein"/>
    <property type="match status" value="1"/>
</dbReference>
<dbReference type="GO" id="GO:0003989">
    <property type="term" value="F:acetyl-CoA carboxylase activity"/>
    <property type="evidence" value="ECO:0007669"/>
    <property type="project" value="InterPro"/>
</dbReference>
<comment type="function">
    <text evidence="8">This protein is a component of the acetyl coenzyme A carboxylase complex; first, biotin carboxylase catalyzes the carboxylation of the carrier protein and then the transcarboxylase transfers the carboxyl group to form malonyl-CoA.</text>
</comment>
<feature type="domain" description="Lipoyl-binding" evidence="10">
    <location>
        <begin position="73"/>
        <end position="149"/>
    </location>
</feature>
<dbReference type="InterPro" id="IPR011053">
    <property type="entry name" value="Single_hybrid_motif"/>
</dbReference>
<dbReference type="InterPro" id="IPR000089">
    <property type="entry name" value="Biotin_lipoyl"/>
</dbReference>
<keyword evidence="3 8" id="KW-0444">Lipid biosynthesis</keyword>
<evidence type="ECO:0000256" key="4">
    <source>
        <dbReference type="ARBA" id="ARBA00022832"/>
    </source>
</evidence>
<evidence type="ECO:0000256" key="6">
    <source>
        <dbReference type="ARBA" id="ARBA00023160"/>
    </source>
</evidence>
<keyword evidence="6 8" id="KW-0275">Fatty acid biosynthesis</keyword>
<dbReference type="InterPro" id="IPR001882">
    <property type="entry name" value="Biotin_BS"/>
</dbReference>
<dbReference type="InterPro" id="IPR000551">
    <property type="entry name" value="MerR-type_HTH_dom"/>
</dbReference>
<evidence type="ECO:0000259" key="10">
    <source>
        <dbReference type="PROSITE" id="PS50968"/>
    </source>
</evidence>
<dbReference type="GO" id="GO:0009317">
    <property type="term" value="C:acetyl-CoA carboxylase complex"/>
    <property type="evidence" value="ECO:0007669"/>
    <property type="project" value="InterPro"/>
</dbReference>
<dbReference type="GO" id="GO:0003677">
    <property type="term" value="F:DNA binding"/>
    <property type="evidence" value="ECO:0007669"/>
    <property type="project" value="InterPro"/>
</dbReference>
<dbReference type="SUPFAM" id="SSF51230">
    <property type="entry name" value="Single hybrid motif"/>
    <property type="match status" value="1"/>
</dbReference>
<gene>
    <name evidence="11" type="ORF">FD21_GL000609</name>
</gene>
<keyword evidence="5 8" id="KW-0443">Lipid metabolism</keyword>
<dbReference type="PROSITE" id="PS00188">
    <property type="entry name" value="BIOTIN"/>
    <property type="match status" value="1"/>
</dbReference>
<reference evidence="11 12" key="1">
    <citation type="journal article" date="2015" name="Genome Announc.">
        <title>Expanding the biotechnology potential of lactobacilli through comparative genomics of 213 strains and associated genera.</title>
        <authorList>
            <person name="Sun Z."/>
            <person name="Harris H.M."/>
            <person name="McCann A."/>
            <person name="Guo C."/>
            <person name="Argimon S."/>
            <person name="Zhang W."/>
            <person name="Yang X."/>
            <person name="Jeffery I.B."/>
            <person name="Cooney J.C."/>
            <person name="Kagawa T.F."/>
            <person name="Liu W."/>
            <person name="Song Y."/>
            <person name="Salvetti E."/>
            <person name="Wrobel A."/>
            <person name="Rasinkangas P."/>
            <person name="Parkhill J."/>
            <person name="Rea M.C."/>
            <person name="O'Sullivan O."/>
            <person name="Ritari J."/>
            <person name="Douillard F.P."/>
            <person name="Paul Ross R."/>
            <person name="Yang R."/>
            <person name="Briner A.E."/>
            <person name="Felis G.E."/>
            <person name="de Vos W.M."/>
            <person name="Barrangou R."/>
            <person name="Klaenhammer T.R."/>
            <person name="Caufield P.W."/>
            <person name="Cui Y."/>
            <person name="Zhang H."/>
            <person name="O'Toole P.W."/>
        </authorList>
    </citation>
    <scope>NUCLEOTIDE SEQUENCE [LARGE SCALE GENOMIC DNA]</scope>
    <source>
        <strain evidence="11 12">DSM 20605</strain>
    </source>
</reference>
<dbReference type="GO" id="GO:0006355">
    <property type="term" value="P:regulation of DNA-templated transcription"/>
    <property type="evidence" value="ECO:0007669"/>
    <property type="project" value="InterPro"/>
</dbReference>
<evidence type="ECO:0000259" key="9">
    <source>
        <dbReference type="PROSITE" id="PS50937"/>
    </source>
</evidence>
<comment type="pathway">
    <text evidence="1 8">Lipid metabolism; fatty acid biosynthesis.</text>
</comment>
<keyword evidence="4 8" id="KW-0276">Fatty acid metabolism</keyword>
<dbReference type="PRINTS" id="PR01071">
    <property type="entry name" value="ACOABIOTINCC"/>
</dbReference>
<name>A0A0R2CC02_9LACO</name>
<proteinExistence type="predicted"/>
<dbReference type="STRING" id="1133569.FD21_GL000609"/>
<evidence type="ECO:0000313" key="12">
    <source>
        <dbReference type="Proteomes" id="UP000051576"/>
    </source>
</evidence>